<name>A0A6C0CZN9_9ZZZZ</name>
<protein>
    <submittedName>
        <fullName evidence="1">Uncharacterized protein</fullName>
    </submittedName>
</protein>
<organism evidence="1">
    <name type="scientific">viral metagenome</name>
    <dbReference type="NCBI Taxonomy" id="1070528"/>
    <lineage>
        <taxon>unclassified sequences</taxon>
        <taxon>metagenomes</taxon>
        <taxon>organismal metagenomes</taxon>
    </lineage>
</organism>
<sequence length="631" mass="73099">MTSEYYNITLEFLKSKFPEFVDFNHAKKHYLIFGKPQSGKSVFTFGIALLHILKGTSCVMVLRDSTKDALQIKNKAKLFSIEHSNYMKMIGKSDCPKLEVVLANAISSNRKTGDLSNYEPILNAITGDKKKLIIAMNNGYQLQYLNRVICEHISHDFNNIVLLTDEADEVGYAVIHTEKQPHFHASLEYKEMYDRAQNVYEISATIFDILIGNEDLTNKNIIVLNPSSTYKGIENSLNFIILKHKVLPWSVDDPIISDLNLIPIYNELSNKNIFISSQYNCPIDHPIIILHKTNTRHAHHDAFYDYFIDNKEFNKIWTVITEDSRGIRIYNKHLKSKTIKICREKLVDKDGSGVFNFTNSNIDIQDILQYFIDNGGVKKFSHIVIKAGLTAGRCRSYVSTNGQWHLTHMYYIPSKGVKVPQLIQSCRLNHDRPDNIPLTMYAHNKTINDIQKGNTLQDEQLDRLNKLKTESYTSDQIEKEIWNINKVPKSKLCVSKLHNNFKPITIHQDDNGWDISQYTKTITNIQELDETETKYYLIDPENMKIGTIGRVIIDEVIKQIIIHKKIGNTVLRTVINKWLMDTGKDEFKYTDQINGMFDSFIKNKMEIVYNIDTTGLLYWKENKRWYLQLNS</sequence>
<proteinExistence type="predicted"/>
<accession>A0A6C0CZN9</accession>
<evidence type="ECO:0000313" key="1">
    <source>
        <dbReference type="EMBL" id="QHT09791.1"/>
    </source>
</evidence>
<dbReference type="AlphaFoldDB" id="A0A6C0CZN9"/>
<reference evidence="1" key="1">
    <citation type="journal article" date="2020" name="Nature">
        <title>Giant virus diversity and host interactions through global metagenomics.</title>
        <authorList>
            <person name="Schulz F."/>
            <person name="Roux S."/>
            <person name="Paez-Espino D."/>
            <person name="Jungbluth S."/>
            <person name="Walsh D.A."/>
            <person name="Denef V.J."/>
            <person name="McMahon K.D."/>
            <person name="Konstantinidis K.T."/>
            <person name="Eloe-Fadrosh E.A."/>
            <person name="Kyrpides N.C."/>
            <person name="Woyke T."/>
        </authorList>
    </citation>
    <scope>NUCLEOTIDE SEQUENCE</scope>
    <source>
        <strain evidence="1">GVMAG-M-3300023174-102</strain>
    </source>
</reference>
<dbReference type="EMBL" id="MN739515">
    <property type="protein sequence ID" value="QHT09791.1"/>
    <property type="molecule type" value="Genomic_DNA"/>
</dbReference>